<reference evidence="2" key="1">
    <citation type="journal article" date="2020" name="Stud. Mycol.">
        <title>101 Dothideomycetes genomes: a test case for predicting lifestyles and emergence of pathogens.</title>
        <authorList>
            <person name="Haridas S."/>
            <person name="Albert R."/>
            <person name="Binder M."/>
            <person name="Bloem J."/>
            <person name="Labutti K."/>
            <person name="Salamov A."/>
            <person name="Andreopoulos B."/>
            <person name="Baker S."/>
            <person name="Barry K."/>
            <person name="Bills G."/>
            <person name="Bluhm B."/>
            <person name="Cannon C."/>
            <person name="Castanera R."/>
            <person name="Culley D."/>
            <person name="Daum C."/>
            <person name="Ezra D."/>
            <person name="Gonzalez J."/>
            <person name="Henrissat B."/>
            <person name="Kuo A."/>
            <person name="Liang C."/>
            <person name="Lipzen A."/>
            <person name="Lutzoni F."/>
            <person name="Magnuson J."/>
            <person name="Mondo S."/>
            <person name="Nolan M."/>
            <person name="Ohm R."/>
            <person name="Pangilinan J."/>
            <person name="Park H.-J."/>
            <person name="Ramirez L."/>
            <person name="Alfaro M."/>
            <person name="Sun H."/>
            <person name="Tritt A."/>
            <person name="Yoshinaga Y."/>
            <person name="Zwiers L.-H."/>
            <person name="Turgeon B."/>
            <person name="Goodwin S."/>
            <person name="Spatafora J."/>
            <person name="Crous P."/>
            <person name="Grigoriev I."/>
        </authorList>
    </citation>
    <scope>NUCLEOTIDE SEQUENCE</scope>
    <source>
        <strain evidence="2">CBS 109.77</strain>
    </source>
</reference>
<evidence type="ECO:0000259" key="1">
    <source>
        <dbReference type="Pfam" id="PF10263"/>
    </source>
</evidence>
<dbReference type="AlphaFoldDB" id="A0A6A6WWH5"/>
<dbReference type="Pfam" id="PF10263">
    <property type="entry name" value="SprT-like"/>
    <property type="match status" value="1"/>
</dbReference>
<accession>A0A6A6WWH5</accession>
<dbReference type="InterPro" id="IPR006640">
    <property type="entry name" value="SprT-like_domain"/>
</dbReference>
<organism evidence="2 3">
    <name type="scientific">Melanomma pulvis-pyrius CBS 109.77</name>
    <dbReference type="NCBI Taxonomy" id="1314802"/>
    <lineage>
        <taxon>Eukaryota</taxon>
        <taxon>Fungi</taxon>
        <taxon>Dikarya</taxon>
        <taxon>Ascomycota</taxon>
        <taxon>Pezizomycotina</taxon>
        <taxon>Dothideomycetes</taxon>
        <taxon>Pleosporomycetidae</taxon>
        <taxon>Pleosporales</taxon>
        <taxon>Melanommataceae</taxon>
        <taxon>Melanomma</taxon>
    </lineage>
</organism>
<feature type="non-terminal residue" evidence="2">
    <location>
        <position position="1"/>
    </location>
</feature>
<dbReference type="OrthoDB" id="5236983at2759"/>
<sequence>LGWNIDWAVAFIVNHLDSINSPDAPDVLRRIRILAEHLSNENRSRDIACRVFNKLDQVLFAGHLKNAVFLHFANLGTQVSGATFTHGHGPNARVKRISIVLNSILHQHAKSRDIIASLIHQMIHAYFLVACGPQDEKEEVYGRLAHGVHFGKVMRTIKNLSAANGRPLPLGFEHQLGPHSYYDDYCRPSRPRHRGNTKWYTSHCHAHVEPIHDKDIDEWYSGVCKPLLELPDTVQKATVLIYNERHHELEEVPRSAPTTAPSVDSVEFIFQDRAILVPAAKVDPFLSIRRAFDKTKSRFLIVPEEIDKETFMRLLELLHLGRYSPDISAVCAPGSKGPPVIKPLQIDSLPYLLTDVRMFKLGVEFRFEEVKAIALERLNRQYITREDPVSVLKAIYDWADPDPDLRAWAKGFLTKGPEGDWLDPGMGVGMGGAVGRMQYEPPNLVKLDQDMGFKTRFRDLVECSSALHIDVLKTR</sequence>
<dbReference type="GO" id="GO:0006950">
    <property type="term" value="P:response to stress"/>
    <property type="evidence" value="ECO:0007669"/>
    <property type="project" value="UniProtKB-ARBA"/>
</dbReference>
<feature type="non-terminal residue" evidence="2">
    <location>
        <position position="475"/>
    </location>
</feature>
<evidence type="ECO:0000313" key="3">
    <source>
        <dbReference type="Proteomes" id="UP000799757"/>
    </source>
</evidence>
<feature type="domain" description="SprT-like" evidence="1">
    <location>
        <begin position="51"/>
        <end position="160"/>
    </location>
</feature>
<dbReference type="Proteomes" id="UP000799757">
    <property type="component" value="Unassembled WGS sequence"/>
</dbReference>
<evidence type="ECO:0000313" key="2">
    <source>
        <dbReference type="EMBL" id="KAF2788295.1"/>
    </source>
</evidence>
<protein>
    <recommendedName>
        <fullName evidence="1">SprT-like domain-containing protein</fullName>
    </recommendedName>
</protein>
<dbReference type="EMBL" id="MU002229">
    <property type="protein sequence ID" value="KAF2788295.1"/>
    <property type="molecule type" value="Genomic_DNA"/>
</dbReference>
<keyword evidence="3" id="KW-1185">Reference proteome</keyword>
<gene>
    <name evidence="2" type="ORF">K505DRAFT_196541</name>
</gene>
<proteinExistence type="predicted"/>
<name>A0A6A6WWH5_9PLEO</name>